<dbReference type="OrthoDB" id="2353937at2"/>
<feature type="transmembrane region" description="Helical" evidence="6">
    <location>
        <begin position="181"/>
        <end position="203"/>
    </location>
</feature>
<dbReference type="AlphaFoldDB" id="A0A328A0E6"/>
<evidence type="ECO:0000313" key="8">
    <source>
        <dbReference type="EMBL" id="RAK48010.1"/>
    </source>
</evidence>
<reference evidence="8 9" key="1">
    <citation type="journal article" date="2018" name="Front. Microbiol.">
        <title>Description and Comparative Genomics of Macrococcus caseolyticus subsp. hominis subsp. nov., Macrococcus goetzii sp. nov., Macrococcus epidermidis sp. nov., and Macrococcus bohemicus sp. nov., Novel Macrococci From Human Clinical Material With Virulence Potential and Suspected Uptake of Foreign DNA by Natural Transformation.</title>
        <authorList>
            <person name="Maslanova I."/>
            <person name="Wertheimer Z."/>
            <person name="Sedlacek I."/>
            <person name="Svec P."/>
            <person name="Indrakova A."/>
            <person name="Kovarovic V."/>
            <person name="Schumann P."/>
            <person name="Sproer C."/>
            <person name="Kralova S."/>
            <person name="Sedo O."/>
            <person name="Kristofova L."/>
            <person name="Vrbovska V."/>
            <person name="Fuzik T."/>
            <person name="Petras P."/>
            <person name="Zdrahal Z."/>
            <person name="Ruzickova V."/>
            <person name="Doskar J."/>
            <person name="Pantucek R."/>
        </authorList>
    </citation>
    <scope>NUCLEOTIDE SEQUENCE [LARGE SCALE GENOMIC DNA]</scope>
    <source>
        <strain evidence="8 9">03/115</strain>
    </source>
</reference>
<comment type="subcellular location">
    <subcellularLocation>
        <location evidence="1">Cell envelope</location>
    </subcellularLocation>
</comment>
<dbReference type="GO" id="GO:0042597">
    <property type="term" value="C:periplasmic space"/>
    <property type="evidence" value="ECO:0007669"/>
    <property type="project" value="InterPro"/>
</dbReference>
<dbReference type="Gene3D" id="2.60.40.1220">
    <property type="match status" value="1"/>
</dbReference>
<dbReference type="InterPro" id="IPR014756">
    <property type="entry name" value="Ig_E-set"/>
</dbReference>
<gene>
    <name evidence="8" type="ORF">BHX94_11865</name>
</gene>
<dbReference type="InterPro" id="IPR014755">
    <property type="entry name" value="Cu-Rt/internalin_Ig-like"/>
</dbReference>
<evidence type="ECO:0000256" key="1">
    <source>
        <dbReference type="ARBA" id="ARBA00004196"/>
    </source>
</evidence>
<keyword evidence="6" id="KW-0812">Transmembrane</keyword>
<dbReference type="InterPro" id="IPR032694">
    <property type="entry name" value="CopC/D"/>
</dbReference>
<sequence length="209" mass="23170">MFDLRIMYVVIAATLLFVAIPFEEASGHSVLEAADPVDGEQLEETIDTIELYFSTKIENGSTLYLTNEEGQELQPSAIDIEDDEMKATFKDVLESGTYRVNWKIIGSDGHLIEDGYSFSILETEDSKIQKGVNQNENNINTETNDAGQNNTDYGVGNEPNDQSSGSKNTTGEQTDTVNDRVSLSTVIIILLVVIGTIFAIWLFTDKRKK</sequence>
<feature type="compositionally biased region" description="Polar residues" evidence="5">
    <location>
        <begin position="159"/>
        <end position="176"/>
    </location>
</feature>
<dbReference type="GO" id="GO:0030313">
    <property type="term" value="C:cell envelope"/>
    <property type="evidence" value="ECO:0007669"/>
    <property type="project" value="UniProtKB-SubCell"/>
</dbReference>
<protein>
    <recommendedName>
        <fullName evidence="7">CopC domain-containing protein</fullName>
    </recommendedName>
</protein>
<dbReference type="GO" id="GO:0046688">
    <property type="term" value="P:response to copper ion"/>
    <property type="evidence" value="ECO:0007669"/>
    <property type="project" value="InterPro"/>
</dbReference>
<feature type="compositionally biased region" description="Low complexity" evidence="5">
    <location>
        <begin position="135"/>
        <end position="144"/>
    </location>
</feature>
<keyword evidence="6" id="KW-0472">Membrane</keyword>
<keyword evidence="2" id="KW-0479">Metal-binding</keyword>
<proteinExistence type="predicted"/>
<dbReference type="GO" id="GO:0005886">
    <property type="term" value="C:plasma membrane"/>
    <property type="evidence" value="ECO:0007669"/>
    <property type="project" value="TreeGrafter"/>
</dbReference>
<dbReference type="EMBL" id="PZJG01000014">
    <property type="protein sequence ID" value="RAK48010.1"/>
    <property type="molecule type" value="Genomic_DNA"/>
</dbReference>
<dbReference type="GO" id="GO:0006825">
    <property type="term" value="P:copper ion transport"/>
    <property type="evidence" value="ECO:0007669"/>
    <property type="project" value="InterPro"/>
</dbReference>
<evidence type="ECO:0000256" key="3">
    <source>
        <dbReference type="ARBA" id="ARBA00022729"/>
    </source>
</evidence>
<comment type="caution">
    <text evidence="8">The sequence shown here is derived from an EMBL/GenBank/DDBJ whole genome shotgun (WGS) entry which is preliminary data.</text>
</comment>
<accession>A0A328A0E6</accession>
<evidence type="ECO:0000256" key="4">
    <source>
        <dbReference type="ARBA" id="ARBA00023008"/>
    </source>
</evidence>
<keyword evidence="4" id="KW-0186">Copper</keyword>
<dbReference type="GO" id="GO:0005507">
    <property type="term" value="F:copper ion binding"/>
    <property type="evidence" value="ECO:0007669"/>
    <property type="project" value="InterPro"/>
</dbReference>
<dbReference type="SUPFAM" id="SSF81296">
    <property type="entry name" value="E set domains"/>
    <property type="match status" value="1"/>
</dbReference>
<evidence type="ECO:0000259" key="7">
    <source>
        <dbReference type="Pfam" id="PF04234"/>
    </source>
</evidence>
<dbReference type="Pfam" id="PF04234">
    <property type="entry name" value="CopC"/>
    <property type="match status" value="1"/>
</dbReference>
<dbReference type="Proteomes" id="UP000249579">
    <property type="component" value="Unassembled WGS sequence"/>
</dbReference>
<evidence type="ECO:0000256" key="6">
    <source>
        <dbReference type="SAM" id="Phobius"/>
    </source>
</evidence>
<organism evidence="8 9">
    <name type="scientific">Macrococcoides bohemicum</name>
    <dbReference type="NCBI Taxonomy" id="1903056"/>
    <lineage>
        <taxon>Bacteria</taxon>
        <taxon>Bacillati</taxon>
        <taxon>Bacillota</taxon>
        <taxon>Bacilli</taxon>
        <taxon>Bacillales</taxon>
        <taxon>Staphylococcaceae</taxon>
        <taxon>Macrococcoides</taxon>
    </lineage>
</organism>
<name>A0A328A0E6_9STAP</name>
<dbReference type="PANTHER" id="PTHR34820">
    <property type="entry name" value="INNER MEMBRANE PROTEIN YEBZ"/>
    <property type="match status" value="1"/>
</dbReference>
<dbReference type="InterPro" id="IPR007348">
    <property type="entry name" value="CopC_dom"/>
</dbReference>
<evidence type="ECO:0000256" key="2">
    <source>
        <dbReference type="ARBA" id="ARBA00022723"/>
    </source>
</evidence>
<evidence type="ECO:0000256" key="5">
    <source>
        <dbReference type="SAM" id="MobiDB-lite"/>
    </source>
</evidence>
<feature type="region of interest" description="Disordered" evidence="5">
    <location>
        <begin position="135"/>
        <end position="176"/>
    </location>
</feature>
<keyword evidence="6" id="KW-1133">Transmembrane helix</keyword>
<feature type="domain" description="CopC" evidence="7">
    <location>
        <begin position="28"/>
        <end position="120"/>
    </location>
</feature>
<evidence type="ECO:0000313" key="9">
    <source>
        <dbReference type="Proteomes" id="UP000249579"/>
    </source>
</evidence>
<keyword evidence="3" id="KW-0732">Signal</keyword>
<dbReference type="PANTHER" id="PTHR34820:SF4">
    <property type="entry name" value="INNER MEMBRANE PROTEIN YEBZ"/>
    <property type="match status" value="1"/>
</dbReference>